<dbReference type="GO" id="GO:0008168">
    <property type="term" value="F:methyltransferase activity"/>
    <property type="evidence" value="ECO:0007669"/>
    <property type="project" value="UniProtKB-KW"/>
</dbReference>
<dbReference type="Gene3D" id="1.20.120.1630">
    <property type="match status" value="1"/>
</dbReference>
<keyword evidence="4 5" id="KW-0472">Membrane</keyword>
<feature type="transmembrane region" description="Helical" evidence="5">
    <location>
        <begin position="20"/>
        <end position="38"/>
    </location>
</feature>
<evidence type="ECO:0000256" key="3">
    <source>
        <dbReference type="ARBA" id="ARBA00022989"/>
    </source>
</evidence>
<reference evidence="6 7" key="1">
    <citation type="submission" date="2017-08" db="EMBL/GenBank/DDBJ databases">
        <title>Infants hospitalized years apart are colonized by the same room-sourced microbial strains.</title>
        <authorList>
            <person name="Brooks B."/>
            <person name="Olm M.R."/>
            <person name="Firek B.A."/>
            <person name="Baker R."/>
            <person name="Thomas B.C."/>
            <person name="Morowitz M.J."/>
            <person name="Banfield J.F."/>
        </authorList>
    </citation>
    <scope>NUCLEOTIDE SEQUENCE [LARGE SCALE GENOMIC DNA]</scope>
    <source>
        <strain evidence="6">S2_006_000_R2_64</strain>
    </source>
</reference>
<evidence type="ECO:0000313" key="7">
    <source>
        <dbReference type="Proteomes" id="UP000249739"/>
    </source>
</evidence>
<keyword evidence="6" id="KW-0489">Methyltransferase</keyword>
<comment type="caution">
    <text evidence="6">The sequence shown here is derived from an EMBL/GenBank/DDBJ whole genome shotgun (WGS) entry which is preliminary data.</text>
</comment>
<dbReference type="Proteomes" id="UP000249739">
    <property type="component" value="Unassembled WGS sequence"/>
</dbReference>
<keyword evidence="6" id="KW-0808">Transferase</keyword>
<dbReference type="PANTHER" id="PTHR12714">
    <property type="entry name" value="PROTEIN-S ISOPRENYLCYSTEINE O-METHYLTRANSFERASE"/>
    <property type="match status" value="1"/>
</dbReference>
<dbReference type="EMBL" id="QFOT01000076">
    <property type="protein sequence ID" value="PZP55306.1"/>
    <property type="molecule type" value="Genomic_DNA"/>
</dbReference>
<gene>
    <name evidence="6" type="ORF">DI586_07295</name>
</gene>
<dbReference type="GO" id="GO:0012505">
    <property type="term" value="C:endomembrane system"/>
    <property type="evidence" value="ECO:0007669"/>
    <property type="project" value="UniProtKB-SubCell"/>
</dbReference>
<evidence type="ECO:0000256" key="5">
    <source>
        <dbReference type="SAM" id="Phobius"/>
    </source>
</evidence>
<dbReference type="GO" id="GO:0032259">
    <property type="term" value="P:methylation"/>
    <property type="evidence" value="ECO:0007669"/>
    <property type="project" value="UniProtKB-KW"/>
</dbReference>
<dbReference type="PANTHER" id="PTHR12714:SF9">
    <property type="entry name" value="PROTEIN-S-ISOPRENYLCYSTEINE O-METHYLTRANSFERASE"/>
    <property type="match status" value="1"/>
</dbReference>
<dbReference type="Pfam" id="PF04191">
    <property type="entry name" value="PEMT"/>
    <property type="match status" value="1"/>
</dbReference>
<feature type="transmembrane region" description="Helical" evidence="5">
    <location>
        <begin position="50"/>
        <end position="73"/>
    </location>
</feature>
<dbReference type="InterPro" id="IPR007318">
    <property type="entry name" value="Phopholipid_MeTrfase"/>
</dbReference>
<sequence length="253" mass="29548">MSLYNSMIKSGHFFFRWRSYIPLLLIPPMAIAFEESTYVEEAIGDDFEDFVVLVCFIISLIGLAIRCFTVGFIPGSTSGRNTTEQRADHLNTSGMYSVVRNPLYLGNFIIILGVMLSIKVWWLVLIFSLVFFIYMEKIILAEENFLHEKFGERYDTWRAKTPVIVPRFSQWSAPEMTFSWKTVLKREYPALLAIGTAFFINEVITDLFIEGEEFYHWLEDDIIWPAMFGLFLIISLTLRYLKKHTRVLKVEGR</sequence>
<dbReference type="AlphaFoldDB" id="A0A2W5HB48"/>
<organism evidence="6 7">
    <name type="scientific">Micavibrio aeruginosavorus</name>
    <dbReference type="NCBI Taxonomy" id="349221"/>
    <lineage>
        <taxon>Bacteria</taxon>
        <taxon>Pseudomonadati</taxon>
        <taxon>Bdellovibrionota</taxon>
        <taxon>Bdellovibrionia</taxon>
        <taxon>Bdellovibrionales</taxon>
        <taxon>Pseudobdellovibrionaceae</taxon>
        <taxon>Micavibrio</taxon>
    </lineage>
</organism>
<proteinExistence type="predicted"/>
<comment type="subcellular location">
    <subcellularLocation>
        <location evidence="1">Endomembrane system</location>
        <topology evidence="1">Multi-pass membrane protein</topology>
    </subcellularLocation>
</comment>
<keyword evidence="2 5" id="KW-0812">Transmembrane</keyword>
<feature type="transmembrane region" description="Helical" evidence="5">
    <location>
        <begin position="222"/>
        <end position="241"/>
    </location>
</feature>
<accession>A0A2W5HB48</accession>
<name>A0A2W5HB48_9BACT</name>
<feature type="transmembrane region" description="Helical" evidence="5">
    <location>
        <begin position="108"/>
        <end position="134"/>
    </location>
</feature>
<keyword evidence="3 5" id="KW-1133">Transmembrane helix</keyword>
<evidence type="ECO:0000256" key="1">
    <source>
        <dbReference type="ARBA" id="ARBA00004127"/>
    </source>
</evidence>
<evidence type="ECO:0000256" key="4">
    <source>
        <dbReference type="ARBA" id="ARBA00023136"/>
    </source>
</evidence>
<protein>
    <submittedName>
        <fullName evidence="6">Lipid A phosphate methyltransferase</fullName>
    </submittedName>
</protein>
<evidence type="ECO:0000256" key="2">
    <source>
        <dbReference type="ARBA" id="ARBA00022692"/>
    </source>
</evidence>
<evidence type="ECO:0000313" key="6">
    <source>
        <dbReference type="EMBL" id="PZP55306.1"/>
    </source>
</evidence>